<evidence type="ECO:0000313" key="4">
    <source>
        <dbReference type="EMBL" id="CEL70632.1"/>
    </source>
</evidence>
<evidence type="ECO:0000256" key="1">
    <source>
        <dbReference type="ARBA" id="ARBA00009500"/>
    </source>
</evidence>
<dbReference type="Gene3D" id="3.30.497.10">
    <property type="entry name" value="Antithrombin, subunit I, domain 2"/>
    <property type="match status" value="1"/>
</dbReference>
<comment type="similarity">
    <text evidence="1 2">Belongs to the serpin family.</text>
</comment>
<dbReference type="SUPFAM" id="SSF56574">
    <property type="entry name" value="Serpins"/>
    <property type="match status" value="1"/>
</dbReference>
<dbReference type="InterPro" id="IPR023795">
    <property type="entry name" value="Serpin_CS"/>
</dbReference>
<dbReference type="InterPro" id="IPR042185">
    <property type="entry name" value="Serpin_sf_2"/>
</dbReference>
<dbReference type="GO" id="GO:0004867">
    <property type="term" value="F:serine-type endopeptidase inhibitor activity"/>
    <property type="evidence" value="ECO:0007669"/>
    <property type="project" value="InterPro"/>
</dbReference>
<dbReference type="InterPro" id="IPR042178">
    <property type="entry name" value="Serpin_sf_1"/>
</dbReference>
<feature type="domain" description="Serpin" evidence="3">
    <location>
        <begin position="31"/>
        <end position="428"/>
    </location>
</feature>
<proteinExistence type="inferred from homology"/>
<dbReference type="InterPro" id="IPR036186">
    <property type="entry name" value="Serpin_sf"/>
</dbReference>
<sequence>MEYFGRLASFFSKEKAGKKMDDMASLSTPAAELQRAMSARKRARGQDGNFVLSPFSIMFVFAMAMRGANGPTLREMQNFLKLTSLPALPKLDQEGYSPEAAPQLDMGSRVYVHDEFEGNKHFLEYVDLLKKESEGQTGAKTIDFSDAAKAVEEINAFVADQTHNHIKELLKVQDVNPLTRLVLVSAMYFKSAWATQFPKHRTDKGTFHALKEGALVEQQVDMMHTTLKDSPLAVKIDDYVTAVALPYTDPSTAMYIIQPRDAQHLSTLFDEKKSAELGLPYIESIIRDMRSDATADENWGKQLRLSMPKFKLNAQANREDLIPLFKEVLGIDLMFDVQKADFSKITGGRDLVVSSFVHAADIEVDENGTVATAATAMGMMLRMAVGPTRTVDVVINRPFVFQVRYTPPSGSEDRSDDYVLFSGQITDVAAAQ</sequence>
<dbReference type="EMBL" id="LN714487">
    <property type="protein sequence ID" value="CEL70632.1"/>
    <property type="molecule type" value="Genomic_DNA"/>
</dbReference>
<reference evidence="4" key="1">
    <citation type="journal article" date="2015" name="PLoS ONE">
        <title>Comprehensive Evaluation of Toxoplasma gondii VEG and Neospora caninum LIV Genomes with Tachyzoite Stage Transcriptome and Proteome Defines Novel Transcript Features.</title>
        <authorList>
            <person name="Ramaprasad A."/>
            <person name="Mourier T."/>
            <person name="Naeem R."/>
            <person name="Malas T.B."/>
            <person name="Moussa E."/>
            <person name="Panigrahi A."/>
            <person name="Vermont S.J."/>
            <person name="Otto T.D."/>
            <person name="Wastling J."/>
            <person name="Pain A."/>
        </authorList>
    </citation>
    <scope>NUCLEOTIDE SEQUENCE</scope>
    <source>
        <strain evidence="4">Liverpool</strain>
    </source>
</reference>
<dbReference type="PROSITE" id="PS00284">
    <property type="entry name" value="SERPIN"/>
    <property type="match status" value="1"/>
</dbReference>
<dbReference type="Pfam" id="PF00079">
    <property type="entry name" value="Serpin"/>
    <property type="match status" value="1"/>
</dbReference>
<gene>
    <name evidence="4" type="ORF">BN1204_063150</name>
</gene>
<dbReference type="InterPro" id="IPR023796">
    <property type="entry name" value="Serpin_dom"/>
</dbReference>
<evidence type="ECO:0000259" key="3">
    <source>
        <dbReference type="SMART" id="SM00093"/>
    </source>
</evidence>
<protein>
    <submittedName>
        <fullName evidence="4">Serpin peptidase inhibitor, clade B (Ovalbumin),member 1, like 3, related</fullName>
    </submittedName>
</protein>
<dbReference type="AlphaFoldDB" id="A0A0F7URB0"/>
<organism evidence="4">
    <name type="scientific">Neospora caninum (strain Liverpool)</name>
    <dbReference type="NCBI Taxonomy" id="572307"/>
    <lineage>
        <taxon>Eukaryota</taxon>
        <taxon>Sar</taxon>
        <taxon>Alveolata</taxon>
        <taxon>Apicomplexa</taxon>
        <taxon>Conoidasida</taxon>
        <taxon>Coccidia</taxon>
        <taxon>Eucoccidiorida</taxon>
        <taxon>Eimeriorina</taxon>
        <taxon>Sarcocystidae</taxon>
        <taxon>Neospora</taxon>
    </lineage>
</organism>
<dbReference type="CDD" id="cd19605">
    <property type="entry name" value="serpin_protozoa"/>
    <property type="match status" value="1"/>
</dbReference>
<dbReference type="GO" id="GO:0005615">
    <property type="term" value="C:extracellular space"/>
    <property type="evidence" value="ECO:0007669"/>
    <property type="project" value="InterPro"/>
</dbReference>
<dbReference type="SMART" id="SM00093">
    <property type="entry name" value="SERPIN"/>
    <property type="match status" value="1"/>
</dbReference>
<dbReference type="PANTHER" id="PTHR11461:SF211">
    <property type="entry name" value="GH10112P-RELATED"/>
    <property type="match status" value="1"/>
</dbReference>
<name>A0A0F7URB0_NEOCL</name>
<evidence type="ECO:0000256" key="2">
    <source>
        <dbReference type="RuleBase" id="RU000411"/>
    </source>
</evidence>
<dbReference type="Gene3D" id="2.30.39.10">
    <property type="entry name" value="Alpha-1-antitrypsin, domain 1"/>
    <property type="match status" value="1"/>
</dbReference>
<accession>A0A0F7URB0</accession>
<dbReference type="InterPro" id="IPR000215">
    <property type="entry name" value="Serpin_fam"/>
</dbReference>
<dbReference type="PANTHER" id="PTHR11461">
    <property type="entry name" value="SERINE PROTEASE INHIBITOR, SERPIN"/>
    <property type="match status" value="1"/>
</dbReference>